<proteinExistence type="predicted"/>
<accession>A0AAD2FP71</accession>
<protein>
    <submittedName>
        <fullName evidence="1">Uncharacterized protein</fullName>
    </submittedName>
</protein>
<dbReference type="AlphaFoldDB" id="A0AAD2FP71"/>
<organism evidence="1 2">
    <name type="scientific">Cylindrotheca closterium</name>
    <dbReference type="NCBI Taxonomy" id="2856"/>
    <lineage>
        <taxon>Eukaryota</taxon>
        <taxon>Sar</taxon>
        <taxon>Stramenopiles</taxon>
        <taxon>Ochrophyta</taxon>
        <taxon>Bacillariophyta</taxon>
        <taxon>Bacillariophyceae</taxon>
        <taxon>Bacillariophycidae</taxon>
        <taxon>Bacillariales</taxon>
        <taxon>Bacillariaceae</taxon>
        <taxon>Cylindrotheca</taxon>
    </lineage>
</organism>
<evidence type="ECO:0000313" key="2">
    <source>
        <dbReference type="Proteomes" id="UP001295423"/>
    </source>
</evidence>
<name>A0AAD2FP71_9STRA</name>
<comment type="caution">
    <text evidence="1">The sequence shown here is derived from an EMBL/GenBank/DDBJ whole genome shotgun (WGS) entry which is preliminary data.</text>
</comment>
<evidence type="ECO:0000313" key="1">
    <source>
        <dbReference type="EMBL" id="CAJ1947951.1"/>
    </source>
</evidence>
<dbReference type="Proteomes" id="UP001295423">
    <property type="component" value="Unassembled WGS sequence"/>
</dbReference>
<reference evidence="1" key="1">
    <citation type="submission" date="2023-08" db="EMBL/GenBank/DDBJ databases">
        <authorList>
            <person name="Audoor S."/>
            <person name="Bilcke G."/>
        </authorList>
    </citation>
    <scope>NUCLEOTIDE SEQUENCE</scope>
</reference>
<keyword evidence="2" id="KW-1185">Reference proteome</keyword>
<gene>
    <name evidence="1" type="ORF">CYCCA115_LOCUS11390</name>
</gene>
<sequence length="231" mass="25221">MMISLQDTLQLNNQAVALYQLDDLPLAAKALYESLRVLKQLMKGYYLDDDVIAAAMNTAPQHECLHTTAPKARCDASTQNEPFVYQSALILQESPASSTQDMTQAKMTIYCAGVAFNTAILHHQQAFKTGRSASLHRAAKLYECCLQLVGQFIHAGSNNTVSLITMAATNNLAQIELEKGLLGQACRRLQFLKALIQSLQHTATRMFTVDELQSMISNTLSAEGVIASPAA</sequence>
<dbReference type="EMBL" id="CAKOGP040001736">
    <property type="protein sequence ID" value="CAJ1947951.1"/>
    <property type="molecule type" value="Genomic_DNA"/>
</dbReference>